<dbReference type="RefSeq" id="WP_187725759.1">
    <property type="nucleotide sequence ID" value="NZ_CP060783.1"/>
</dbReference>
<dbReference type="GO" id="GO:0004049">
    <property type="term" value="F:anthranilate synthase activity"/>
    <property type="evidence" value="ECO:0007669"/>
    <property type="project" value="UniProtKB-EC"/>
</dbReference>
<comment type="function">
    <text evidence="13 15">Part of a heterotetrameric complex that catalyzes the two-step biosynthesis of anthranilate, an intermediate in the biosynthesis of L-tryptophan. In the first step, the glutamine-binding beta subunit (TrpG) of anthranilate synthase (AS) provides the glutamine amidotransferase activity which generates ammonia as a substrate that, along with chorismate, is used in the second step, catalyzed by the large alpha subunit of AS (TrpE) to produce anthranilate. In the absence of TrpG, TrpE can synthesize anthranilate directly from chorismate and high concentrations of ammonia.</text>
</comment>
<dbReference type="InterPro" id="IPR006805">
    <property type="entry name" value="Anth_synth_I_N"/>
</dbReference>
<keyword evidence="11 15" id="KW-0057">Aromatic amino acid biosynthesis</keyword>
<name>A0A7H0GPN6_9BURK</name>
<evidence type="ECO:0000256" key="14">
    <source>
        <dbReference type="ARBA" id="ARBA00047683"/>
    </source>
</evidence>
<gene>
    <name evidence="15" type="primary">trpE</name>
    <name evidence="18" type="ORF">H9K75_10920</name>
</gene>
<evidence type="ECO:0000256" key="6">
    <source>
        <dbReference type="ARBA" id="ARBA00020653"/>
    </source>
</evidence>
<comment type="cofactor">
    <cofactor evidence="1 15">
        <name>Mg(2+)</name>
        <dbReference type="ChEBI" id="CHEBI:18420"/>
    </cofactor>
</comment>
<evidence type="ECO:0000256" key="12">
    <source>
        <dbReference type="ARBA" id="ARBA00023239"/>
    </source>
</evidence>
<dbReference type="NCBIfam" id="TIGR00564">
    <property type="entry name" value="trpE_most"/>
    <property type="match status" value="1"/>
</dbReference>
<dbReference type="InterPro" id="IPR005801">
    <property type="entry name" value="ADC_synthase"/>
</dbReference>
<sequence>MITELEFKSLAADGYNRIPLIAEAFADLETPLSLYLKLSHARGDGTHSFLLESVVGGERFGRYSFIGLPARTLLRSTGFGKDAKTEVVTDGKVVETSQVNPLDFIADYQKRFKVALSAGLPRFCGGLAGYFGYDAVRYIEKKLENSCPTDTLGCPDILLLQCEEVAVIDNLSGKLYLIVYADPGQAEAYAKGKKRLRELKDLLKYSVSAPVVRATENHPAERSFSKHAYLQAVAEAKELIAAGDFMQVQVGQRIHKRYTESPLSLYRALRSLNPSPYMYYYNFGEFQVVGASPEILVRHEAVPEGHKVTIRPLAGTRPRGATPEADKATEHELINDPKERAEHVMLIDLARNDIGRIAKTGTVKVTEAFAVERYSHVMHIVSNVEGILNDGMTNMDVLKATFPAGTLTGAPKVHAMEVIDRLEPTKRGIYGGACGYLSYAGDMDLAIAIRTAIVKDGMLYVQAAAGVVADSVPELEWKETEHKARALLRASELVEEGLE</sequence>
<evidence type="ECO:0000256" key="4">
    <source>
        <dbReference type="ARBA" id="ARBA00011575"/>
    </source>
</evidence>
<dbReference type="Proteomes" id="UP000516028">
    <property type="component" value="Chromosome"/>
</dbReference>
<comment type="subunit">
    <text evidence="4 15">Heterotetramer consisting of two non-identical subunits: a beta subunit (TrpG) and a large alpha subunit (TrpE).</text>
</comment>
<accession>A0A7H0GPN6</accession>
<dbReference type="InterPro" id="IPR015890">
    <property type="entry name" value="Chorismate_C"/>
</dbReference>
<keyword evidence="8 15" id="KW-0479">Metal-binding</keyword>
<keyword evidence="12 15" id="KW-0456">Lyase</keyword>
<evidence type="ECO:0000313" key="18">
    <source>
        <dbReference type="EMBL" id="QNP50252.1"/>
    </source>
</evidence>
<dbReference type="AlphaFoldDB" id="A0A7H0GPN6"/>
<evidence type="ECO:0000259" key="17">
    <source>
        <dbReference type="Pfam" id="PF04715"/>
    </source>
</evidence>
<comment type="catalytic activity">
    <reaction evidence="14 15">
        <text>chorismate + L-glutamine = anthranilate + pyruvate + L-glutamate + H(+)</text>
        <dbReference type="Rhea" id="RHEA:21732"/>
        <dbReference type="ChEBI" id="CHEBI:15361"/>
        <dbReference type="ChEBI" id="CHEBI:15378"/>
        <dbReference type="ChEBI" id="CHEBI:16567"/>
        <dbReference type="ChEBI" id="CHEBI:29748"/>
        <dbReference type="ChEBI" id="CHEBI:29985"/>
        <dbReference type="ChEBI" id="CHEBI:58359"/>
        <dbReference type="EC" id="4.1.3.27"/>
    </reaction>
</comment>
<evidence type="ECO:0000256" key="15">
    <source>
        <dbReference type="RuleBase" id="RU364045"/>
    </source>
</evidence>
<dbReference type="GO" id="GO:0000162">
    <property type="term" value="P:L-tryptophan biosynthetic process"/>
    <property type="evidence" value="ECO:0007669"/>
    <property type="project" value="UniProtKB-UniPathway"/>
</dbReference>
<dbReference type="PANTHER" id="PTHR11236">
    <property type="entry name" value="AMINOBENZOATE/ANTHRANILATE SYNTHASE"/>
    <property type="match status" value="1"/>
</dbReference>
<evidence type="ECO:0000256" key="11">
    <source>
        <dbReference type="ARBA" id="ARBA00023141"/>
    </source>
</evidence>
<dbReference type="PANTHER" id="PTHR11236:SF48">
    <property type="entry name" value="ISOCHORISMATE SYNTHASE MENF"/>
    <property type="match status" value="1"/>
</dbReference>
<comment type="similarity">
    <text evidence="3 15">Belongs to the anthranilate synthase component I family.</text>
</comment>
<evidence type="ECO:0000256" key="5">
    <source>
        <dbReference type="ARBA" id="ARBA00012266"/>
    </source>
</evidence>
<keyword evidence="19" id="KW-1185">Reference proteome</keyword>
<evidence type="ECO:0000256" key="1">
    <source>
        <dbReference type="ARBA" id="ARBA00001946"/>
    </source>
</evidence>
<dbReference type="InterPro" id="IPR019999">
    <property type="entry name" value="Anth_synth_I-like"/>
</dbReference>
<keyword evidence="10 15" id="KW-0460">Magnesium</keyword>
<dbReference type="Gene3D" id="3.60.120.10">
    <property type="entry name" value="Anthranilate synthase"/>
    <property type="match status" value="1"/>
</dbReference>
<proteinExistence type="inferred from homology"/>
<evidence type="ECO:0000313" key="19">
    <source>
        <dbReference type="Proteomes" id="UP000516028"/>
    </source>
</evidence>
<dbReference type="InterPro" id="IPR005256">
    <property type="entry name" value="Anth_synth_I_PabB"/>
</dbReference>
<keyword evidence="9 15" id="KW-0822">Tryptophan biosynthesis</keyword>
<dbReference type="Pfam" id="PF00425">
    <property type="entry name" value="Chorismate_bind"/>
    <property type="match status" value="1"/>
</dbReference>
<evidence type="ECO:0000256" key="9">
    <source>
        <dbReference type="ARBA" id="ARBA00022822"/>
    </source>
</evidence>
<evidence type="ECO:0000256" key="2">
    <source>
        <dbReference type="ARBA" id="ARBA00004873"/>
    </source>
</evidence>
<evidence type="ECO:0000256" key="7">
    <source>
        <dbReference type="ARBA" id="ARBA00022605"/>
    </source>
</evidence>
<feature type="domain" description="Chorismate-utilising enzyme C-terminal" evidence="16">
    <location>
        <begin position="226"/>
        <end position="483"/>
    </location>
</feature>
<reference evidence="18 19" key="1">
    <citation type="submission" date="2020-08" db="EMBL/GenBank/DDBJ databases">
        <title>Genome sequence of Diaphorobacter aerolatus KACC 16536T.</title>
        <authorList>
            <person name="Hyun D.-W."/>
            <person name="Bae J.-W."/>
        </authorList>
    </citation>
    <scope>NUCLEOTIDE SEQUENCE [LARGE SCALE GENOMIC DNA]</scope>
    <source>
        <strain evidence="18 19">KACC 16536</strain>
    </source>
</reference>
<dbReference type="SUPFAM" id="SSF56322">
    <property type="entry name" value="ADC synthase"/>
    <property type="match status" value="1"/>
</dbReference>
<dbReference type="UniPathway" id="UPA00035">
    <property type="reaction ID" value="UER00040"/>
</dbReference>
<dbReference type="EC" id="4.1.3.27" evidence="5 15"/>
<feature type="domain" description="Anthranilate synthase component I N-terminal" evidence="17">
    <location>
        <begin position="27"/>
        <end position="177"/>
    </location>
</feature>
<evidence type="ECO:0000259" key="16">
    <source>
        <dbReference type="Pfam" id="PF00425"/>
    </source>
</evidence>
<comment type="pathway">
    <text evidence="2 15">Amino-acid biosynthesis; L-tryptophan biosynthesis; L-tryptophan from chorismate: step 1/5.</text>
</comment>
<dbReference type="EMBL" id="CP060783">
    <property type="protein sequence ID" value="QNP50252.1"/>
    <property type="molecule type" value="Genomic_DNA"/>
</dbReference>
<dbReference type="PRINTS" id="PR00095">
    <property type="entry name" value="ANTSNTHASEI"/>
</dbReference>
<dbReference type="Pfam" id="PF04715">
    <property type="entry name" value="Anth_synt_I_N"/>
    <property type="match status" value="1"/>
</dbReference>
<protein>
    <recommendedName>
        <fullName evidence="6 15">Anthranilate synthase component 1</fullName>
        <ecNumber evidence="5 15">4.1.3.27</ecNumber>
    </recommendedName>
</protein>
<dbReference type="KEGG" id="daer:H9K75_10920"/>
<evidence type="ECO:0000256" key="13">
    <source>
        <dbReference type="ARBA" id="ARBA00025634"/>
    </source>
</evidence>
<organism evidence="18 19">
    <name type="scientific">Diaphorobacter aerolatus</name>
    <dbReference type="NCBI Taxonomy" id="1288495"/>
    <lineage>
        <taxon>Bacteria</taxon>
        <taxon>Pseudomonadati</taxon>
        <taxon>Pseudomonadota</taxon>
        <taxon>Betaproteobacteria</taxon>
        <taxon>Burkholderiales</taxon>
        <taxon>Comamonadaceae</taxon>
        <taxon>Diaphorobacter</taxon>
    </lineage>
</organism>
<evidence type="ECO:0000256" key="10">
    <source>
        <dbReference type="ARBA" id="ARBA00022842"/>
    </source>
</evidence>
<dbReference type="GO" id="GO:0046872">
    <property type="term" value="F:metal ion binding"/>
    <property type="evidence" value="ECO:0007669"/>
    <property type="project" value="UniProtKB-KW"/>
</dbReference>
<keyword evidence="7 15" id="KW-0028">Amino-acid biosynthesis</keyword>
<evidence type="ECO:0000256" key="3">
    <source>
        <dbReference type="ARBA" id="ARBA00009562"/>
    </source>
</evidence>
<evidence type="ECO:0000256" key="8">
    <source>
        <dbReference type="ARBA" id="ARBA00022723"/>
    </source>
</evidence>